<feature type="compositionally biased region" description="Polar residues" evidence="1">
    <location>
        <begin position="164"/>
        <end position="177"/>
    </location>
</feature>
<feature type="region of interest" description="Disordered" evidence="1">
    <location>
        <begin position="598"/>
        <end position="712"/>
    </location>
</feature>
<feature type="compositionally biased region" description="Polar residues" evidence="1">
    <location>
        <begin position="673"/>
        <end position="686"/>
    </location>
</feature>
<keyword evidence="3" id="KW-1185">Reference proteome</keyword>
<dbReference type="OrthoDB" id="3798432at2759"/>
<dbReference type="AlphaFoldDB" id="A0A6A6Y361"/>
<evidence type="ECO:0000256" key="1">
    <source>
        <dbReference type="SAM" id="MobiDB-lite"/>
    </source>
</evidence>
<reference evidence="2 4" key="1">
    <citation type="journal article" date="2020" name="Stud. Mycol.">
        <title>101 Dothideomycetes genomes: a test case for predicting lifestyles and emergence of pathogens.</title>
        <authorList>
            <person name="Haridas S."/>
            <person name="Albert R."/>
            <person name="Binder M."/>
            <person name="Bloem J."/>
            <person name="Labutti K."/>
            <person name="Salamov A."/>
            <person name="Andreopoulos B."/>
            <person name="Baker S."/>
            <person name="Barry K."/>
            <person name="Bills G."/>
            <person name="Bluhm B."/>
            <person name="Cannon C."/>
            <person name="Castanera R."/>
            <person name="Culley D."/>
            <person name="Daum C."/>
            <person name="Ezra D."/>
            <person name="Gonzalez J."/>
            <person name="Henrissat B."/>
            <person name="Kuo A."/>
            <person name="Liang C."/>
            <person name="Lipzen A."/>
            <person name="Lutzoni F."/>
            <person name="Magnuson J."/>
            <person name="Mondo S."/>
            <person name="Nolan M."/>
            <person name="Ohm R."/>
            <person name="Pangilinan J."/>
            <person name="Park H.-J."/>
            <person name="Ramirez L."/>
            <person name="Alfaro M."/>
            <person name="Sun H."/>
            <person name="Tritt A."/>
            <person name="Yoshinaga Y."/>
            <person name="Zwiers L.-H."/>
            <person name="Turgeon B."/>
            <person name="Goodwin S."/>
            <person name="Spatafora J."/>
            <person name="Crous P."/>
            <person name="Grigoriev I."/>
        </authorList>
    </citation>
    <scope>NUCLEOTIDE SEQUENCE</scope>
    <source>
        <strain evidence="2 4">CBS 304.34</strain>
    </source>
</reference>
<feature type="region of interest" description="Disordered" evidence="1">
    <location>
        <begin position="503"/>
        <end position="566"/>
    </location>
</feature>
<evidence type="ECO:0000313" key="2">
    <source>
        <dbReference type="EMBL" id="KAF2803222.1"/>
    </source>
</evidence>
<organism evidence="2">
    <name type="scientific">Mytilinidion resinicola</name>
    <dbReference type="NCBI Taxonomy" id="574789"/>
    <lineage>
        <taxon>Eukaryota</taxon>
        <taxon>Fungi</taxon>
        <taxon>Dikarya</taxon>
        <taxon>Ascomycota</taxon>
        <taxon>Pezizomycotina</taxon>
        <taxon>Dothideomycetes</taxon>
        <taxon>Pleosporomycetidae</taxon>
        <taxon>Mytilinidiales</taxon>
        <taxon>Mytilinidiaceae</taxon>
        <taxon>Mytilinidion</taxon>
    </lineage>
</organism>
<dbReference type="RefSeq" id="XP_033570186.1">
    <property type="nucleotide sequence ID" value="XM_033726150.1"/>
</dbReference>
<evidence type="ECO:0000313" key="3">
    <source>
        <dbReference type="Proteomes" id="UP000504636"/>
    </source>
</evidence>
<proteinExistence type="predicted"/>
<evidence type="ECO:0000313" key="4">
    <source>
        <dbReference type="RefSeq" id="XP_033570186.1"/>
    </source>
</evidence>
<feature type="compositionally biased region" description="Basic and acidic residues" evidence="1">
    <location>
        <begin position="468"/>
        <end position="482"/>
    </location>
</feature>
<feature type="region of interest" description="Disordered" evidence="1">
    <location>
        <begin position="372"/>
        <end position="489"/>
    </location>
</feature>
<feature type="region of interest" description="Disordered" evidence="1">
    <location>
        <begin position="1"/>
        <end position="32"/>
    </location>
</feature>
<dbReference type="Proteomes" id="UP000504636">
    <property type="component" value="Unplaced"/>
</dbReference>
<reference evidence="4" key="3">
    <citation type="submission" date="2025-04" db="UniProtKB">
        <authorList>
            <consortium name="RefSeq"/>
        </authorList>
    </citation>
    <scope>IDENTIFICATION</scope>
    <source>
        <strain evidence="4">CBS 304.34</strain>
    </source>
</reference>
<feature type="compositionally biased region" description="Polar residues" evidence="1">
    <location>
        <begin position="430"/>
        <end position="447"/>
    </location>
</feature>
<dbReference type="GeneID" id="54467043"/>
<feature type="compositionally biased region" description="Polar residues" evidence="1">
    <location>
        <begin position="607"/>
        <end position="618"/>
    </location>
</feature>
<feature type="compositionally biased region" description="Low complexity" evidence="1">
    <location>
        <begin position="626"/>
        <end position="641"/>
    </location>
</feature>
<sequence>MSTEQDLTAGPARQSHDPPISRRGQVRRSKAARRHYRRHLENVQNLHKQLAKSREGLVIERVDLRGILEAIRLYRERAGNDEASFMTSLRQFCEQQGIYLPPDLHEKYLKVQAARDIIGKLEDDYSEAQKVFSASEWRFIEKEDDFYQYDMLDSFPEDSDENGNSEFSDSGPTTPHAISQPAAEDITERLTRDLITTAMEKRQLEDQFNGLREQEMFLMDDHKLRIIADFSTPPEIEKEKDGIQRQASVVIEKLVAVDVKERNLKQELLSSSRPSLIIGRRASDPSGSSTMPLPTANIETISRAKTESNLAMYGDENPSNRRRVGQWLLDTMDASSLEKARFKAFLSGLYNEDLDESSFWQIMIQRWNDETSGSSVARSGRDSQVSHVSAEENGSTAAGRERPSPSSSSKHTEATSRPPAIVKLAPTPPQIKSNETLPDSAGSSGDTDSLYRNARPSNQEETEPPTLTREDQCVPSPTHEETPTPSLSHPLQVTLLDMSQVNQEPNTTPALPSPRLDSQEVDGKSKPTLNLDPIYLEPPNEQTQKLRIQPEKTDDRPRSDPGDIGDIKIDVNEFKSFATLNLPFSDPFRRAEYMRTPPPATAEPFGNSHQPWTYTLNGPSVPSPPLTVVSTSSRTLELSRSASPMNESGESQEVRRSSRGELPPSPHRRSRSESNTGSIYPQSNSLPVPKKLPPEGPDGGPDRHKNKKSPRS</sequence>
<feature type="region of interest" description="Disordered" evidence="1">
    <location>
        <begin position="153"/>
        <end position="183"/>
    </location>
</feature>
<gene>
    <name evidence="2 4" type="ORF">BDZ99DRAFT_526596</name>
</gene>
<name>A0A6A6Y361_9PEZI</name>
<reference evidence="4" key="2">
    <citation type="submission" date="2020-04" db="EMBL/GenBank/DDBJ databases">
        <authorList>
            <consortium name="NCBI Genome Project"/>
        </authorList>
    </citation>
    <scope>NUCLEOTIDE SEQUENCE</scope>
    <source>
        <strain evidence="4">CBS 304.34</strain>
    </source>
</reference>
<protein>
    <submittedName>
        <fullName evidence="2 4">Uncharacterized protein</fullName>
    </submittedName>
</protein>
<dbReference type="EMBL" id="MU003718">
    <property type="protein sequence ID" value="KAF2803222.1"/>
    <property type="molecule type" value="Genomic_DNA"/>
</dbReference>
<feature type="compositionally biased region" description="Polar residues" evidence="1">
    <location>
        <begin position="642"/>
        <end position="651"/>
    </location>
</feature>
<accession>A0A6A6Y361</accession>
<feature type="compositionally biased region" description="Basic and acidic residues" evidence="1">
    <location>
        <begin position="548"/>
        <end position="566"/>
    </location>
</feature>
<feature type="compositionally biased region" description="Polar residues" evidence="1">
    <location>
        <begin position="372"/>
        <end position="396"/>
    </location>
</feature>